<reference evidence="2" key="1">
    <citation type="journal article" date="2019" name="Int. J. Syst. Evol. Microbiol.">
        <title>The Global Catalogue of Microorganisms (GCM) 10K type strain sequencing project: providing services to taxonomists for standard genome sequencing and annotation.</title>
        <authorList>
            <consortium name="The Broad Institute Genomics Platform"/>
            <consortium name="The Broad Institute Genome Sequencing Center for Infectious Disease"/>
            <person name="Wu L."/>
            <person name="Ma J."/>
        </authorList>
    </citation>
    <scope>NUCLEOTIDE SEQUENCE [LARGE SCALE GENOMIC DNA]</scope>
    <source>
        <strain evidence="2">JCM 3338</strain>
    </source>
</reference>
<dbReference type="Gene3D" id="1.10.150.240">
    <property type="entry name" value="Putative phosphatase, domain 2"/>
    <property type="match status" value="1"/>
</dbReference>
<dbReference type="Pfam" id="PF00702">
    <property type="entry name" value="Hydrolase"/>
    <property type="match status" value="1"/>
</dbReference>
<evidence type="ECO:0000313" key="2">
    <source>
        <dbReference type="Proteomes" id="UP001597402"/>
    </source>
</evidence>
<dbReference type="NCBIfam" id="TIGR01509">
    <property type="entry name" value="HAD-SF-IA-v3"/>
    <property type="match status" value="1"/>
</dbReference>
<dbReference type="InterPro" id="IPR006439">
    <property type="entry name" value="HAD-SF_hydro_IA"/>
</dbReference>
<dbReference type="InterPro" id="IPR051806">
    <property type="entry name" value="HAD-like_SPP"/>
</dbReference>
<dbReference type="InterPro" id="IPR023198">
    <property type="entry name" value="PGP-like_dom2"/>
</dbReference>
<sequence length="224" mass="23141">MTAPSGRPAGLLLDLDGTLVLSERVHRLTWGHFFDRWGAQVDDREYEQTFMGRRASDVLAAVPGPWTGRDLRAIQAEMMAHAQTLGDAVEAVPGAAALIRRVSDAGLPVAVVTSAGPVWAEEVLGPVLGVRDRVQVLVTADDVTTGKPDPAGYLCACERLGVDAAGCTGVEDSPSGIKALLAAGVGAAVGVTTTSSAADLLAAGAHRTVADLRDPWLGGLVADR</sequence>
<dbReference type="PANTHER" id="PTHR43481:SF4">
    <property type="entry name" value="GLYCEROL-1-PHOSPHATE PHOSPHOHYDROLASE 1-RELATED"/>
    <property type="match status" value="1"/>
</dbReference>
<comment type="caution">
    <text evidence="1">The sequence shown here is derived from an EMBL/GenBank/DDBJ whole genome shotgun (WGS) entry which is preliminary data.</text>
</comment>
<accession>A0ABW4XI10</accession>
<keyword evidence="2" id="KW-1185">Reference proteome</keyword>
<dbReference type="Gene3D" id="3.40.50.1000">
    <property type="entry name" value="HAD superfamily/HAD-like"/>
    <property type="match status" value="1"/>
</dbReference>
<dbReference type="SFLD" id="SFLDG01129">
    <property type="entry name" value="C1.5:_HAD__Beta-PGM__Phosphata"/>
    <property type="match status" value="1"/>
</dbReference>
<dbReference type="Proteomes" id="UP001597402">
    <property type="component" value="Unassembled WGS sequence"/>
</dbReference>
<organism evidence="1 2">
    <name type="scientific">Blastococcus deserti</name>
    <dbReference type="NCBI Taxonomy" id="2259033"/>
    <lineage>
        <taxon>Bacteria</taxon>
        <taxon>Bacillati</taxon>
        <taxon>Actinomycetota</taxon>
        <taxon>Actinomycetes</taxon>
        <taxon>Geodermatophilales</taxon>
        <taxon>Geodermatophilaceae</taxon>
        <taxon>Blastococcus</taxon>
    </lineage>
</organism>
<keyword evidence="1" id="KW-0378">Hydrolase</keyword>
<dbReference type="GO" id="GO:0016787">
    <property type="term" value="F:hydrolase activity"/>
    <property type="evidence" value="ECO:0007669"/>
    <property type="project" value="UniProtKB-KW"/>
</dbReference>
<name>A0ABW4XI10_9ACTN</name>
<proteinExistence type="predicted"/>
<dbReference type="SUPFAM" id="SSF56784">
    <property type="entry name" value="HAD-like"/>
    <property type="match status" value="1"/>
</dbReference>
<dbReference type="RefSeq" id="WP_376880071.1">
    <property type="nucleotide sequence ID" value="NZ_JBHUHP010000030.1"/>
</dbReference>
<dbReference type="InterPro" id="IPR023214">
    <property type="entry name" value="HAD_sf"/>
</dbReference>
<protein>
    <submittedName>
        <fullName evidence="1">HAD family hydrolase</fullName>
    </submittedName>
</protein>
<evidence type="ECO:0000313" key="1">
    <source>
        <dbReference type="EMBL" id="MFD2093898.1"/>
    </source>
</evidence>
<dbReference type="SFLD" id="SFLDS00003">
    <property type="entry name" value="Haloacid_Dehalogenase"/>
    <property type="match status" value="1"/>
</dbReference>
<dbReference type="InterPro" id="IPR036412">
    <property type="entry name" value="HAD-like_sf"/>
</dbReference>
<gene>
    <name evidence="1" type="ORF">ACFSHS_20225</name>
</gene>
<dbReference type="PANTHER" id="PTHR43481">
    <property type="entry name" value="FRUCTOSE-1-PHOSPHATE PHOSPHATASE"/>
    <property type="match status" value="1"/>
</dbReference>
<dbReference type="EMBL" id="JBHUHP010000030">
    <property type="protein sequence ID" value="MFD2093898.1"/>
    <property type="molecule type" value="Genomic_DNA"/>
</dbReference>